<reference evidence="5 6" key="1">
    <citation type="submission" date="2022-04" db="EMBL/GenBank/DDBJ databases">
        <authorList>
            <person name="Ye Y.-Q."/>
            <person name="Du Z.-J."/>
        </authorList>
    </citation>
    <scope>NUCLEOTIDE SEQUENCE [LARGE SCALE GENOMIC DNA]</scope>
    <source>
        <strain evidence="5 6">A6E488</strain>
    </source>
</reference>
<accession>A0AAW5QR42</accession>
<dbReference type="Gene3D" id="3.40.190.10">
    <property type="entry name" value="Periplasmic binding protein-like II"/>
    <property type="match status" value="1"/>
</dbReference>
<feature type="binding site" evidence="2">
    <location>
        <position position="178"/>
    </location>
    <ligand>
        <name>substrate</name>
    </ligand>
</feature>
<dbReference type="InterPro" id="IPR018389">
    <property type="entry name" value="DctP_fam"/>
</dbReference>
<dbReference type="InterPro" id="IPR006311">
    <property type="entry name" value="TAT_signal"/>
</dbReference>
<dbReference type="Pfam" id="PF03480">
    <property type="entry name" value="DctP"/>
    <property type="match status" value="1"/>
</dbReference>
<dbReference type="NCBIfam" id="NF037995">
    <property type="entry name" value="TRAP_S1"/>
    <property type="match status" value="1"/>
</dbReference>
<dbReference type="AlphaFoldDB" id="A0AAW5QR42"/>
<evidence type="ECO:0000256" key="3">
    <source>
        <dbReference type="PIRSR" id="PIRSR039026-2"/>
    </source>
</evidence>
<gene>
    <name evidence="5" type="ORF">MUB46_01065</name>
</gene>
<dbReference type="InterPro" id="IPR026289">
    <property type="entry name" value="SBP_TakP-like"/>
</dbReference>
<dbReference type="PANTHER" id="PTHR33376">
    <property type="match status" value="1"/>
</dbReference>
<dbReference type="PANTHER" id="PTHR33376:SF5">
    <property type="entry name" value="EXTRACYTOPLASMIC SOLUTE RECEPTOR PROTEIN"/>
    <property type="match status" value="1"/>
</dbReference>
<proteinExistence type="predicted"/>
<dbReference type="InterPro" id="IPR038404">
    <property type="entry name" value="TRAP_DctP_sf"/>
</dbReference>
<evidence type="ECO:0000313" key="5">
    <source>
        <dbReference type="EMBL" id="MCT8970440.1"/>
    </source>
</evidence>
<dbReference type="Proteomes" id="UP001320898">
    <property type="component" value="Unassembled WGS sequence"/>
</dbReference>
<feature type="binding site" evidence="2">
    <location>
        <position position="199"/>
    </location>
    <ligand>
        <name>substrate</name>
    </ligand>
</feature>
<feature type="binding site" evidence="3">
    <location>
        <position position="236"/>
    </location>
    <ligand>
        <name>substrate</name>
    </ligand>
</feature>
<sequence length="388" mass="42640">MSKKSEDAKTVAESGAPKNASRRKFLAGAATVAGGAAATVAMPQVSRAQTKTLKMQSSWSASDIFQEMAQQYADRVEKMSGGRLKVDLLPSGAVVQAFQVQDACHDGVLDGAHTVTAYWYGKDKAASLFGTGPVFGANASQILAWIHFGGGKDLYRELVQDKLGLNVVGFFAMPMPTQPLGWFKEQISSADDMQGLKYRTVGLATDIMQGMGLSVTQLPGGEIVPALERGVIEAFEFNNPTSDSRFGAQDVSKVYMMGSYHQAAEFFEIIFNKDLFESLPEEQQAILEYGAEAANTANYGLAMDNYSRDLQKLINEDGVNVYRTPTSVMQAQLVSWDQVLENLTQDEFFKKVVDSQRAWSERVAFYDLMNTADYKLAYEHYFPGKLGF</sequence>
<dbReference type="GO" id="GO:0046872">
    <property type="term" value="F:metal ion binding"/>
    <property type="evidence" value="ECO:0007669"/>
    <property type="project" value="UniProtKB-KW"/>
</dbReference>
<name>A0AAW5QR42_9HYPH</name>
<dbReference type="RefSeq" id="WP_261614008.1">
    <property type="nucleotide sequence ID" value="NZ_JALIDZ010000001.1"/>
</dbReference>
<dbReference type="Gene3D" id="3.40.190.170">
    <property type="entry name" value="Bacterial extracellular solute-binding protein, family 7"/>
    <property type="match status" value="1"/>
</dbReference>
<keyword evidence="1" id="KW-0732">Signal</keyword>
<dbReference type="GO" id="GO:0055085">
    <property type="term" value="P:transmembrane transport"/>
    <property type="evidence" value="ECO:0007669"/>
    <property type="project" value="InterPro"/>
</dbReference>
<keyword evidence="3" id="KW-0479">Metal-binding</keyword>
<evidence type="ECO:0000313" key="6">
    <source>
        <dbReference type="Proteomes" id="UP001320898"/>
    </source>
</evidence>
<feature type="compositionally biased region" description="Basic and acidic residues" evidence="4">
    <location>
        <begin position="1"/>
        <end position="10"/>
    </location>
</feature>
<dbReference type="PIRSF" id="PIRSF039026">
    <property type="entry name" value="SiaP"/>
    <property type="match status" value="1"/>
</dbReference>
<dbReference type="PROSITE" id="PS51318">
    <property type="entry name" value="TAT"/>
    <property type="match status" value="1"/>
</dbReference>
<dbReference type="InterPro" id="IPR019546">
    <property type="entry name" value="TAT_signal_bac_arc"/>
</dbReference>
<feature type="region of interest" description="Disordered" evidence="4">
    <location>
        <begin position="1"/>
        <end position="21"/>
    </location>
</feature>
<keyword evidence="6" id="KW-1185">Reference proteome</keyword>
<dbReference type="EMBL" id="JALIDZ010000001">
    <property type="protein sequence ID" value="MCT8970440.1"/>
    <property type="molecule type" value="Genomic_DNA"/>
</dbReference>
<organism evidence="5 6">
    <name type="scientific">Microbaculum marinisediminis</name>
    <dbReference type="NCBI Taxonomy" id="2931392"/>
    <lineage>
        <taxon>Bacteria</taxon>
        <taxon>Pseudomonadati</taxon>
        <taxon>Pseudomonadota</taxon>
        <taxon>Alphaproteobacteria</taxon>
        <taxon>Hyphomicrobiales</taxon>
        <taxon>Tepidamorphaceae</taxon>
        <taxon>Microbaculum</taxon>
    </lineage>
</organism>
<evidence type="ECO:0000256" key="4">
    <source>
        <dbReference type="SAM" id="MobiDB-lite"/>
    </source>
</evidence>
<evidence type="ECO:0000256" key="1">
    <source>
        <dbReference type="ARBA" id="ARBA00022729"/>
    </source>
</evidence>
<feature type="binding site" evidence="3">
    <location>
        <position position="237"/>
    </location>
    <ligand>
        <name>Na(+)</name>
        <dbReference type="ChEBI" id="CHEBI:29101"/>
    </ligand>
</feature>
<dbReference type="GO" id="GO:0031317">
    <property type="term" value="C:tripartite ATP-independent periplasmic transporter complex"/>
    <property type="evidence" value="ECO:0007669"/>
    <property type="project" value="InterPro"/>
</dbReference>
<protein>
    <submittedName>
        <fullName evidence="5">TRAP transporter substrate-binding protein</fullName>
    </submittedName>
</protein>
<dbReference type="NCBIfam" id="TIGR01409">
    <property type="entry name" value="TAT_signal_seq"/>
    <property type="match status" value="1"/>
</dbReference>
<dbReference type="CDD" id="cd13604">
    <property type="entry name" value="PBP2_TRAP_ketoacid_lactate_like"/>
    <property type="match status" value="1"/>
</dbReference>
<feature type="binding site" evidence="3">
    <location>
        <position position="262"/>
    </location>
    <ligand>
        <name>substrate</name>
    </ligand>
</feature>
<comment type="caution">
    <text evidence="5">The sequence shown here is derived from an EMBL/GenBank/DDBJ whole genome shotgun (WGS) entry which is preliminary data.</text>
</comment>
<evidence type="ECO:0000256" key="2">
    <source>
        <dbReference type="PIRSR" id="PIRSR039026-1"/>
    </source>
</evidence>